<dbReference type="GO" id="GO:0015628">
    <property type="term" value="P:protein secretion by the type II secretion system"/>
    <property type="evidence" value="ECO:0007669"/>
    <property type="project" value="InterPro"/>
</dbReference>
<dbReference type="RefSeq" id="WP_013028629.1">
    <property type="nucleotide sequence ID" value="NC_013959.1"/>
</dbReference>
<dbReference type="InterPro" id="IPR023229">
    <property type="entry name" value="T2SS_M_periplasmic_sf"/>
</dbReference>
<dbReference type="GO" id="GO:0005886">
    <property type="term" value="C:plasma membrane"/>
    <property type="evidence" value="ECO:0007669"/>
    <property type="project" value="UniProtKB-SubCell"/>
</dbReference>
<name>D5CMB6_SIDLE</name>
<evidence type="ECO:0000256" key="8">
    <source>
        <dbReference type="ARBA" id="ARBA00022989"/>
    </source>
</evidence>
<dbReference type="EMBL" id="CP001965">
    <property type="protein sequence ID" value="ADE10730.1"/>
    <property type="molecule type" value="Genomic_DNA"/>
</dbReference>
<comment type="subcellular location">
    <subcellularLocation>
        <location evidence="1">Cell inner membrane</location>
        <topology evidence="1">Single-pass membrane protein</topology>
    </subcellularLocation>
</comment>
<dbReference type="Pfam" id="PF04612">
    <property type="entry name" value="T2SSM"/>
    <property type="match status" value="1"/>
</dbReference>
<keyword evidence="9" id="KW-0472">Membrane</keyword>
<dbReference type="AlphaFoldDB" id="D5CMB6"/>
<evidence type="ECO:0000256" key="4">
    <source>
        <dbReference type="ARBA" id="ARBA00022475"/>
    </source>
</evidence>
<evidence type="ECO:0000256" key="2">
    <source>
        <dbReference type="ARBA" id="ARBA00010637"/>
    </source>
</evidence>
<evidence type="ECO:0000256" key="6">
    <source>
        <dbReference type="ARBA" id="ARBA00022692"/>
    </source>
</evidence>
<comment type="similarity">
    <text evidence="2">Belongs to the GSP M family.</text>
</comment>
<evidence type="ECO:0000256" key="3">
    <source>
        <dbReference type="ARBA" id="ARBA00022448"/>
    </source>
</evidence>
<keyword evidence="5" id="KW-0997">Cell inner membrane</keyword>
<sequence precursor="true">MKALLARLKARHWDVLGATEQKTVIRGAWILLPLLMYGLLWQPAHQALPKLQTALPQLRAQAAQMQSLAGQVQSLRQQAQPAVLDSDALKIAVEKAASEANLPLQIVPGEPNSVRISADSIAFAQWLQWQRSLEQTHHIRVSSAMLVATTETGMVKVQATLTNGADQ</sequence>
<evidence type="ECO:0000256" key="9">
    <source>
        <dbReference type="ARBA" id="ARBA00023136"/>
    </source>
</evidence>
<keyword evidence="6" id="KW-0812">Transmembrane</keyword>
<reference evidence="10 11" key="1">
    <citation type="submission" date="2010-03" db="EMBL/GenBank/DDBJ databases">
        <title>Complete sequence of Sideroxydans lithotrophicus ES-1.</title>
        <authorList>
            <consortium name="US DOE Joint Genome Institute"/>
            <person name="Lucas S."/>
            <person name="Copeland A."/>
            <person name="Lapidus A."/>
            <person name="Cheng J.-F."/>
            <person name="Bruce D."/>
            <person name="Goodwin L."/>
            <person name="Pitluck S."/>
            <person name="Munk A.C."/>
            <person name="Detter J.C."/>
            <person name="Han C."/>
            <person name="Tapia R."/>
            <person name="Larimer F."/>
            <person name="Land M."/>
            <person name="Hauser L."/>
            <person name="Kyrpides N."/>
            <person name="Ivanova N."/>
            <person name="Emerson D."/>
            <person name="Woyke T."/>
        </authorList>
    </citation>
    <scope>NUCLEOTIDE SEQUENCE [LARGE SCALE GENOMIC DNA]</scope>
    <source>
        <strain evidence="10 11">ES-1</strain>
    </source>
</reference>
<dbReference type="GO" id="GO:0015627">
    <property type="term" value="C:type II protein secretion system complex"/>
    <property type="evidence" value="ECO:0007669"/>
    <property type="project" value="InterPro"/>
</dbReference>
<accession>D5CMB6</accession>
<keyword evidence="7" id="KW-0653">Protein transport</keyword>
<evidence type="ECO:0000313" key="11">
    <source>
        <dbReference type="Proteomes" id="UP000001625"/>
    </source>
</evidence>
<evidence type="ECO:0000313" key="10">
    <source>
        <dbReference type="EMBL" id="ADE10730.1"/>
    </source>
</evidence>
<organism evidence="10 11">
    <name type="scientific">Sideroxydans lithotrophicus (strain ES-1)</name>
    <dbReference type="NCBI Taxonomy" id="580332"/>
    <lineage>
        <taxon>Bacteria</taxon>
        <taxon>Pseudomonadati</taxon>
        <taxon>Pseudomonadota</taxon>
        <taxon>Betaproteobacteria</taxon>
        <taxon>Nitrosomonadales</taxon>
        <taxon>Gallionellaceae</taxon>
        <taxon>Sideroxydans</taxon>
    </lineage>
</organism>
<dbReference type="SUPFAM" id="SSF103054">
    <property type="entry name" value="General secretion pathway protein M, EpsM"/>
    <property type="match status" value="1"/>
</dbReference>
<proteinExistence type="inferred from homology"/>
<keyword evidence="8" id="KW-1133">Transmembrane helix</keyword>
<gene>
    <name evidence="10" type="ordered locus">Slit_0490</name>
</gene>
<dbReference type="eggNOG" id="COG3149">
    <property type="taxonomic scope" value="Bacteria"/>
</dbReference>
<keyword evidence="3" id="KW-0813">Transport</keyword>
<dbReference type="Proteomes" id="UP000001625">
    <property type="component" value="Chromosome"/>
</dbReference>
<protein>
    <submittedName>
        <fullName evidence="10">General secretion pathway M protein</fullName>
    </submittedName>
</protein>
<evidence type="ECO:0000256" key="7">
    <source>
        <dbReference type="ARBA" id="ARBA00022927"/>
    </source>
</evidence>
<keyword evidence="4" id="KW-1003">Cell membrane</keyword>
<dbReference type="STRING" id="580332.Slit_0490"/>
<keyword evidence="11" id="KW-1185">Reference proteome</keyword>
<dbReference type="InterPro" id="IPR007690">
    <property type="entry name" value="T2SS_GspM"/>
</dbReference>
<dbReference type="HOGENOM" id="CLU_1593429_0_0_4"/>
<dbReference type="KEGG" id="slt:Slit_0490"/>
<evidence type="ECO:0000256" key="5">
    <source>
        <dbReference type="ARBA" id="ARBA00022519"/>
    </source>
</evidence>
<evidence type="ECO:0000256" key="1">
    <source>
        <dbReference type="ARBA" id="ARBA00004377"/>
    </source>
</evidence>
<dbReference type="Gene3D" id="3.30.1360.100">
    <property type="entry name" value="General secretion pathway protein M, EpsM"/>
    <property type="match status" value="1"/>
</dbReference>